<evidence type="ECO:0008006" key="5">
    <source>
        <dbReference type="Google" id="ProtNLM"/>
    </source>
</evidence>
<dbReference type="PANTHER" id="PTHR11960">
    <property type="entry name" value="EUKARYOTIC TRANSLATION INITIATION FACTOR 4E RELATED"/>
    <property type="match status" value="1"/>
</dbReference>
<dbReference type="AlphaFoldDB" id="A0A6C0CBQ4"/>
<name>A0A6C0CBQ4_9ZZZZ</name>
<protein>
    <recommendedName>
        <fullName evidence="5">Eukaryotic translation initiation factor 4E</fullName>
    </recommendedName>
</protein>
<dbReference type="InterPro" id="IPR023398">
    <property type="entry name" value="TIF_eIF4e-like"/>
</dbReference>
<dbReference type="EMBL" id="MN739381">
    <property type="protein sequence ID" value="QHT01773.1"/>
    <property type="molecule type" value="Genomic_DNA"/>
</dbReference>
<accession>A0A6C0CBQ4</accession>
<keyword evidence="1" id="KW-0396">Initiation factor</keyword>
<keyword evidence="2" id="KW-0694">RNA-binding</keyword>
<evidence type="ECO:0000256" key="2">
    <source>
        <dbReference type="ARBA" id="ARBA00022884"/>
    </source>
</evidence>
<evidence type="ECO:0000313" key="4">
    <source>
        <dbReference type="EMBL" id="QHT01773.1"/>
    </source>
</evidence>
<dbReference type="PANTHER" id="PTHR11960:SF8">
    <property type="entry name" value="EUKARYOTIC TRANSLATION INITIATION FACTOR 4E1-RELATED"/>
    <property type="match status" value="1"/>
</dbReference>
<dbReference type="Pfam" id="PF01652">
    <property type="entry name" value="IF4E"/>
    <property type="match status" value="1"/>
</dbReference>
<dbReference type="GO" id="GO:0000340">
    <property type="term" value="F:RNA 7-methylguanosine cap binding"/>
    <property type="evidence" value="ECO:0007669"/>
    <property type="project" value="TreeGrafter"/>
</dbReference>
<dbReference type="Gene3D" id="3.30.760.10">
    <property type="entry name" value="RNA Cap, Translation Initiation Factor Eif4e"/>
    <property type="match status" value="1"/>
</dbReference>
<dbReference type="GO" id="GO:0003743">
    <property type="term" value="F:translation initiation factor activity"/>
    <property type="evidence" value="ECO:0007669"/>
    <property type="project" value="UniProtKB-KW"/>
</dbReference>
<evidence type="ECO:0000256" key="1">
    <source>
        <dbReference type="ARBA" id="ARBA00022540"/>
    </source>
</evidence>
<dbReference type="InterPro" id="IPR001040">
    <property type="entry name" value="TIF_eIF_4E"/>
</dbReference>
<sequence>MYKLNNLWSCWIHYQNDNDWTINGYKKITQITDLQELVLFVENLNEVLIKKSMLFFMKEDILPLWESEDNINGGYFSYKISNNDIVALFKIIVYKIIGASFIEDEAITNNINGVSVSPKKNFCIIKIWMKDKKVLKSLDFAVNKDPFAIHSFFPIEQQVCVFKAHKQ</sequence>
<dbReference type="GO" id="GO:0016281">
    <property type="term" value="C:eukaryotic translation initiation factor 4F complex"/>
    <property type="evidence" value="ECO:0007669"/>
    <property type="project" value="TreeGrafter"/>
</dbReference>
<proteinExistence type="predicted"/>
<keyword evidence="3" id="KW-0648">Protein biosynthesis</keyword>
<reference evidence="4" key="1">
    <citation type="journal article" date="2020" name="Nature">
        <title>Giant virus diversity and host interactions through global metagenomics.</title>
        <authorList>
            <person name="Schulz F."/>
            <person name="Roux S."/>
            <person name="Paez-Espino D."/>
            <person name="Jungbluth S."/>
            <person name="Walsh D.A."/>
            <person name="Denef V.J."/>
            <person name="McMahon K.D."/>
            <person name="Konstantinidis K.T."/>
            <person name="Eloe-Fadrosh E.A."/>
            <person name="Kyrpides N.C."/>
            <person name="Woyke T."/>
        </authorList>
    </citation>
    <scope>NUCLEOTIDE SEQUENCE</scope>
    <source>
        <strain evidence="4">GVMAG-M-3300020523-10</strain>
    </source>
</reference>
<dbReference type="SUPFAM" id="SSF55418">
    <property type="entry name" value="eIF4e-like"/>
    <property type="match status" value="1"/>
</dbReference>
<evidence type="ECO:0000256" key="3">
    <source>
        <dbReference type="ARBA" id="ARBA00022917"/>
    </source>
</evidence>
<organism evidence="4">
    <name type="scientific">viral metagenome</name>
    <dbReference type="NCBI Taxonomy" id="1070528"/>
    <lineage>
        <taxon>unclassified sequences</taxon>
        <taxon>metagenomes</taxon>
        <taxon>organismal metagenomes</taxon>
    </lineage>
</organism>